<comment type="subcellular location">
    <subcellularLocation>
        <location evidence="1">Membrane</location>
        <topology evidence="1">Multi-pass membrane protein</topology>
    </subcellularLocation>
</comment>
<dbReference type="PANTHER" id="PTHR43791">
    <property type="entry name" value="PERMEASE-RELATED"/>
    <property type="match status" value="1"/>
</dbReference>
<accession>A0A1V6Q2T6</accession>
<keyword evidence="4" id="KW-1133">Transmembrane helix</keyword>
<dbReference type="GO" id="GO:0016020">
    <property type="term" value="C:membrane"/>
    <property type="evidence" value="ECO:0007669"/>
    <property type="project" value="UniProtKB-SubCell"/>
</dbReference>
<reference evidence="8" key="1">
    <citation type="journal article" date="2017" name="Nat. Microbiol.">
        <title>Global analysis of biosynthetic gene clusters reveals vast potential of secondary metabolite production in Penicillium species.</title>
        <authorList>
            <person name="Nielsen J.C."/>
            <person name="Grijseels S."/>
            <person name="Prigent S."/>
            <person name="Ji B."/>
            <person name="Dainat J."/>
            <person name="Nielsen K.F."/>
            <person name="Frisvad J.C."/>
            <person name="Workman M."/>
            <person name="Nielsen J."/>
        </authorList>
    </citation>
    <scope>NUCLEOTIDE SEQUENCE [LARGE SCALE GENOMIC DNA]</scope>
    <source>
        <strain evidence="8">IBT 31811</strain>
    </source>
</reference>
<protein>
    <submittedName>
        <fullName evidence="7">Uncharacterized protein</fullName>
    </submittedName>
</protein>
<keyword evidence="5" id="KW-0472">Membrane</keyword>
<comment type="caution">
    <text evidence="7">The sequence shown here is derived from an EMBL/GenBank/DDBJ whole genome shotgun (WGS) entry which is preliminary data.</text>
</comment>
<evidence type="ECO:0000313" key="7">
    <source>
        <dbReference type="EMBL" id="OQD83544.1"/>
    </source>
</evidence>
<organism evidence="7 8">
    <name type="scientific">Penicillium antarcticum</name>
    <dbReference type="NCBI Taxonomy" id="416450"/>
    <lineage>
        <taxon>Eukaryota</taxon>
        <taxon>Fungi</taxon>
        <taxon>Dikarya</taxon>
        <taxon>Ascomycota</taxon>
        <taxon>Pezizomycotina</taxon>
        <taxon>Eurotiomycetes</taxon>
        <taxon>Eurotiomycetidae</taxon>
        <taxon>Eurotiales</taxon>
        <taxon>Aspergillaceae</taxon>
        <taxon>Penicillium</taxon>
    </lineage>
</organism>
<gene>
    <name evidence="7" type="ORF">PENANT_c016G07843</name>
</gene>
<dbReference type="GO" id="GO:0022857">
    <property type="term" value="F:transmembrane transporter activity"/>
    <property type="evidence" value="ECO:0007669"/>
    <property type="project" value="TreeGrafter"/>
</dbReference>
<dbReference type="AlphaFoldDB" id="A0A1V6Q2T6"/>
<keyword evidence="3" id="KW-0812">Transmembrane</keyword>
<evidence type="ECO:0000256" key="3">
    <source>
        <dbReference type="ARBA" id="ARBA00022692"/>
    </source>
</evidence>
<feature type="region of interest" description="Disordered" evidence="6">
    <location>
        <begin position="24"/>
        <end position="47"/>
    </location>
</feature>
<dbReference type="PANTHER" id="PTHR43791:SF70">
    <property type="entry name" value="MAJOR FACILITATOR SUPERFAMILY (MFS) PROFILE DOMAIN-CONTAINING PROTEIN"/>
    <property type="match status" value="1"/>
</dbReference>
<keyword evidence="2" id="KW-0813">Transport</keyword>
<feature type="compositionally biased region" description="Low complexity" evidence="6">
    <location>
        <begin position="29"/>
        <end position="46"/>
    </location>
</feature>
<evidence type="ECO:0000256" key="6">
    <source>
        <dbReference type="SAM" id="MobiDB-lite"/>
    </source>
</evidence>
<keyword evidence="8" id="KW-1185">Reference proteome</keyword>
<evidence type="ECO:0000313" key="8">
    <source>
        <dbReference type="Proteomes" id="UP000191672"/>
    </source>
</evidence>
<evidence type="ECO:0000256" key="5">
    <source>
        <dbReference type="ARBA" id="ARBA00023136"/>
    </source>
</evidence>
<sequence>MPSPWGDRGPKLVALKDFLLHRPQPPPDLSLRSSLKSNPSSNGLSKELTQTSRSRFFLGVFESCLNPGFVLVTSSWWKHEEQPARSVMAALRFTIDSELSDRAGAIVVHRLSSNKTGAKNTHMNEDQIAKTLLNGRIWLLVFAVFAHNLTNSLQTAADNGYGNYY</sequence>
<dbReference type="Proteomes" id="UP000191672">
    <property type="component" value="Unassembled WGS sequence"/>
</dbReference>
<evidence type="ECO:0000256" key="4">
    <source>
        <dbReference type="ARBA" id="ARBA00022989"/>
    </source>
</evidence>
<proteinExistence type="predicted"/>
<evidence type="ECO:0000256" key="2">
    <source>
        <dbReference type="ARBA" id="ARBA00022448"/>
    </source>
</evidence>
<dbReference type="EMBL" id="MDYN01000016">
    <property type="protein sequence ID" value="OQD83544.1"/>
    <property type="molecule type" value="Genomic_DNA"/>
</dbReference>
<name>A0A1V6Q2T6_9EURO</name>
<evidence type="ECO:0000256" key="1">
    <source>
        <dbReference type="ARBA" id="ARBA00004141"/>
    </source>
</evidence>
<dbReference type="STRING" id="416450.A0A1V6Q2T6"/>